<protein>
    <submittedName>
        <fullName evidence="3">Selenocysteine lyase/Cysteine desulfurase</fullName>
    </submittedName>
</protein>
<evidence type="ECO:0000256" key="1">
    <source>
        <dbReference type="ARBA" id="ARBA00022898"/>
    </source>
</evidence>
<dbReference type="InterPro" id="IPR000192">
    <property type="entry name" value="Aminotrans_V_dom"/>
</dbReference>
<keyword evidence="3" id="KW-0456">Lyase</keyword>
<evidence type="ECO:0000259" key="2">
    <source>
        <dbReference type="Pfam" id="PF00266"/>
    </source>
</evidence>
<name>A0A1M5DG69_9HYPH</name>
<reference evidence="3 4" key="1">
    <citation type="submission" date="2016-11" db="EMBL/GenBank/DDBJ databases">
        <authorList>
            <person name="Jaros S."/>
            <person name="Januszkiewicz K."/>
            <person name="Wedrychowicz H."/>
        </authorList>
    </citation>
    <scope>NUCLEOTIDE SEQUENCE [LARGE SCALE GENOMIC DNA]</scope>
    <source>
        <strain evidence="3 4">DSM 17137</strain>
    </source>
</reference>
<dbReference type="GO" id="GO:0016829">
    <property type="term" value="F:lyase activity"/>
    <property type="evidence" value="ECO:0007669"/>
    <property type="project" value="UniProtKB-KW"/>
</dbReference>
<dbReference type="EMBL" id="FQVC01000011">
    <property type="protein sequence ID" value="SHF66018.1"/>
    <property type="molecule type" value="Genomic_DNA"/>
</dbReference>
<proteinExistence type="predicted"/>
<dbReference type="RefSeq" id="WP_143154549.1">
    <property type="nucleotide sequence ID" value="NZ_FQVC01000011.1"/>
</dbReference>
<dbReference type="AlphaFoldDB" id="A0A1M5DG69"/>
<dbReference type="InterPro" id="IPR015424">
    <property type="entry name" value="PyrdxlP-dep_Trfase"/>
</dbReference>
<dbReference type="Gene3D" id="3.90.1150.10">
    <property type="entry name" value="Aspartate Aminotransferase, domain 1"/>
    <property type="match status" value="1"/>
</dbReference>
<dbReference type="InterPro" id="IPR015422">
    <property type="entry name" value="PyrdxlP-dep_Trfase_small"/>
</dbReference>
<dbReference type="PANTHER" id="PTHR43586">
    <property type="entry name" value="CYSTEINE DESULFURASE"/>
    <property type="match status" value="1"/>
</dbReference>
<feature type="domain" description="Aminotransferase class V" evidence="2">
    <location>
        <begin position="28"/>
        <end position="401"/>
    </location>
</feature>
<evidence type="ECO:0000313" key="4">
    <source>
        <dbReference type="Proteomes" id="UP000184533"/>
    </source>
</evidence>
<sequence>MTALPLDPARIRAHFPAFDEPSLRGQAFFENAGGSYTARPVLDKLDHFYRATKVQPYGVYPASIAAGEAMDLSFERIAAALNVSADWIHFGPSSSANTYVLGNAFAGWLKQGDAVIVTNQDHEANTGAWRRLAHRGIEVREWRVDSQTGRLSLDALDALLDPKVRLIAAPHCSNIIGEINPIADIAARARAIGAVTAIDGVSYAPHGLPDLAALGADIYFFSAYKVYGPHQGIMAVRPSLAMELPNQGHYFNDTKPRYRLTPAGPDHAQIAASSGIVDYLETVAALADPTIIGPDPYRRAHAAMRAQETALAAPLLTYLRHKNSVRIIGPDDAGLRAPTISLALDEPGAVVAARLARHGVMASGGNFYAVRLLEALGIAPEHGVLRLSFVHYTTPEEIRQLMTALDAELR</sequence>
<dbReference type="Proteomes" id="UP000184533">
    <property type="component" value="Unassembled WGS sequence"/>
</dbReference>
<dbReference type="Pfam" id="PF00266">
    <property type="entry name" value="Aminotran_5"/>
    <property type="match status" value="1"/>
</dbReference>
<dbReference type="Gene3D" id="3.40.640.10">
    <property type="entry name" value="Type I PLP-dependent aspartate aminotransferase-like (Major domain)"/>
    <property type="match status" value="1"/>
</dbReference>
<dbReference type="PANTHER" id="PTHR43586:SF21">
    <property type="entry name" value="PYRIDOXAL PHOSPHATE (PLP)-DEPENDENT ASPARTATE AMINOTRANSFERASE SUPERFAMILY"/>
    <property type="match status" value="1"/>
</dbReference>
<dbReference type="InterPro" id="IPR015421">
    <property type="entry name" value="PyrdxlP-dep_Trfase_major"/>
</dbReference>
<accession>A0A1M5DG69</accession>
<keyword evidence="1" id="KW-0663">Pyridoxal phosphate</keyword>
<dbReference type="SUPFAM" id="SSF53383">
    <property type="entry name" value="PLP-dependent transferases"/>
    <property type="match status" value="1"/>
</dbReference>
<gene>
    <name evidence="3" type="ORF">SAMN02745223_03224</name>
</gene>
<organism evidence="3 4">
    <name type="scientific">Devosia limi DSM 17137</name>
    <dbReference type="NCBI Taxonomy" id="1121477"/>
    <lineage>
        <taxon>Bacteria</taxon>
        <taxon>Pseudomonadati</taxon>
        <taxon>Pseudomonadota</taxon>
        <taxon>Alphaproteobacteria</taxon>
        <taxon>Hyphomicrobiales</taxon>
        <taxon>Devosiaceae</taxon>
        <taxon>Devosia</taxon>
    </lineage>
</organism>
<evidence type="ECO:0000313" key="3">
    <source>
        <dbReference type="EMBL" id="SHF66018.1"/>
    </source>
</evidence>
<dbReference type="OrthoDB" id="7592443at2"/>